<dbReference type="EMBL" id="OB660552">
    <property type="protein sequence ID" value="CAD7225324.1"/>
    <property type="molecule type" value="Genomic_DNA"/>
</dbReference>
<accession>A0A7R8W5K0</accession>
<evidence type="ECO:0000313" key="1">
    <source>
        <dbReference type="EMBL" id="CAD7225324.1"/>
    </source>
</evidence>
<name>A0A7R8W5K0_9CRUS</name>
<reference evidence="1" key="1">
    <citation type="submission" date="2020-11" db="EMBL/GenBank/DDBJ databases">
        <authorList>
            <person name="Tran Van P."/>
        </authorList>
    </citation>
    <scope>NUCLEOTIDE SEQUENCE</scope>
</reference>
<proteinExistence type="predicted"/>
<dbReference type="AlphaFoldDB" id="A0A7R8W5K0"/>
<protein>
    <submittedName>
        <fullName evidence="1">Uncharacterized protein</fullName>
    </submittedName>
</protein>
<organism evidence="1">
    <name type="scientific">Cyprideis torosa</name>
    <dbReference type="NCBI Taxonomy" id="163714"/>
    <lineage>
        <taxon>Eukaryota</taxon>
        <taxon>Metazoa</taxon>
        <taxon>Ecdysozoa</taxon>
        <taxon>Arthropoda</taxon>
        <taxon>Crustacea</taxon>
        <taxon>Oligostraca</taxon>
        <taxon>Ostracoda</taxon>
        <taxon>Podocopa</taxon>
        <taxon>Podocopida</taxon>
        <taxon>Cytherocopina</taxon>
        <taxon>Cytheroidea</taxon>
        <taxon>Cytherideidae</taxon>
        <taxon>Cyprideis</taxon>
    </lineage>
</organism>
<gene>
    <name evidence="1" type="ORF">CTOB1V02_LOCUS3269</name>
</gene>
<sequence>MPDKHEGSQLDRAPRAKCTFAVANPVNERFSGVVIKRFAAVTANSVFEDLESLLKKQIFVEGVDGAIQAERSFNCSGDEMRVNLAEEKFKGRSLRYPLPSSPSHAHALPPHPPSLSEHLAYLQHRRSSEILQSAAAAGYRLPPYMGDAGTAAMYSAAAAAGFHVSPTASLGLSPLEARALRGSYYKLLRPPQPSIASSHLSFAPSLSQDTIAEMS</sequence>